<dbReference type="PROSITE" id="PS50929">
    <property type="entry name" value="ABC_TM1F"/>
    <property type="match status" value="1"/>
</dbReference>
<dbReference type="PROSITE" id="PS00211">
    <property type="entry name" value="ABC_TRANSPORTER_1"/>
    <property type="match status" value="1"/>
</dbReference>
<dbReference type="Gene3D" id="1.20.1560.10">
    <property type="entry name" value="ABC transporter type 1, transmembrane domain"/>
    <property type="match status" value="1"/>
</dbReference>
<dbReference type="Proteomes" id="UP001237475">
    <property type="component" value="Chromosome"/>
</dbReference>
<organism evidence="11 13">
    <name type="scientific">Streptococcus dysgalactiae subsp. equisimilis</name>
    <name type="common">Streptococcus equisimilis</name>
    <dbReference type="NCBI Taxonomy" id="119602"/>
    <lineage>
        <taxon>Bacteria</taxon>
        <taxon>Bacillati</taxon>
        <taxon>Bacillota</taxon>
        <taxon>Bacilli</taxon>
        <taxon>Lactobacillales</taxon>
        <taxon>Streptococcaceae</taxon>
        <taxon>Streptococcus</taxon>
    </lineage>
</organism>
<dbReference type="SUPFAM" id="SSF90123">
    <property type="entry name" value="ABC transporter transmembrane region"/>
    <property type="match status" value="1"/>
</dbReference>
<dbReference type="GO" id="GO:0005524">
    <property type="term" value="F:ATP binding"/>
    <property type="evidence" value="ECO:0007669"/>
    <property type="project" value="UniProtKB-KW"/>
</dbReference>
<dbReference type="GO" id="GO:0016887">
    <property type="term" value="F:ATP hydrolysis activity"/>
    <property type="evidence" value="ECO:0007669"/>
    <property type="project" value="InterPro"/>
</dbReference>
<keyword evidence="3 8" id="KW-0812">Transmembrane</keyword>
<dbReference type="InterPro" id="IPR017871">
    <property type="entry name" value="ABC_transporter-like_CS"/>
</dbReference>
<dbReference type="InterPro" id="IPR027417">
    <property type="entry name" value="P-loop_NTPase"/>
</dbReference>
<dbReference type="Gene3D" id="3.40.50.300">
    <property type="entry name" value="P-loop containing nucleotide triphosphate hydrolases"/>
    <property type="match status" value="1"/>
</dbReference>
<evidence type="ECO:0000313" key="13">
    <source>
        <dbReference type="Proteomes" id="UP000339049"/>
    </source>
</evidence>
<dbReference type="FunFam" id="3.40.50.300:FF:000287">
    <property type="entry name" value="Multidrug ABC transporter ATP-binding protein"/>
    <property type="match status" value="1"/>
</dbReference>
<dbReference type="InterPro" id="IPR003439">
    <property type="entry name" value="ABC_transporter-like_ATP-bd"/>
</dbReference>
<accession>A0AAE9QYM0</accession>
<comment type="subcellular location">
    <subcellularLocation>
        <location evidence="1">Cell membrane</location>
        <topology evidence="1">Multi-pass membrane protein</topology>
    </subcellularLocation>
</comment>
<evidence type="ECO:0000256" key="1">
    <source>
        <dbReference type="ARBA" id="ARBA00004651"/>
    </source>
</evidence>
<dbReference type="GO" id="GO:0034040">
    <property type="term" value="F:ATPase-coupled lipid transmembrane transporter activity"/>
    <property type="evidence" value="ECO:0007669"/>
    <property type="project" value="TreeGrafter"/>
</dbReference>
<protein>
    <submittedName>
        <fullName evidence="12">ABC transporter ATP-binding protein</fullName>
    </submittedName>
    <submittedName>
        <fullName evidence="11">ABC transporter, ATP-binding/permease protein</fullName>
        <ecNumber evidence="11">3.6.3.-</ecNumber>
    </submittedName>
</protein>
<evidence type="ECO:0000256" key="8">
    <source>
        <dbReference type="SAM" id="Phobius"/>
    </source>
</evidence>
<keyword evidence="5 11" id="KW-0067">ATP-binding</keyword>
<dbReference type="EC" id="3.6.3.-" evidence="11"/>
<dbReference type="SUPFAM" id="SSF52540">
    <property type="entry name" value="P-loop containing nucleoside triphosphate hydrolases"/>
    <property type="match status" value="1"/>
</dbReference>
<evidence type="ECO:0000256" key="7">
    <source>
        <dbReference type="ARBA" id="ARBA00023136"/>
    </source>
</evidence>
<name>A0AAE9QYM0_STREQ</name>
<evidence type="ECO:0000259" key="9">
    <source>
        <dbReference type="PROSITE" id="PS50893"/>
    </source>
</evidence>
<dbReference type="PANTHER" id="PTHR24221">
    <property type="entry name" value="ATP-BINDING CASSETTE SUB-FAMILY B"/>
    <property type="match status" value="1"/>
</dbReference>
<dbReference type="GO" id="GO:0140359">
    <property type="term" value="F:ABC-type transporter activity"/>
    <property type="evidence" value="ECO:0007669"/>
    <property type="project" value="InterPro"/>
</dbReference>
<dbReference type="EMBL" id="CABEIY010000006">
    <property type="protein sequence ID" value="VTT23586.1"/>
    <property type="molecule type" value="Genomic_DNA"/>
</dbReference>
<sequence length="580" mass="64710">MLKKIYYISDEGNRAILKSGLYMGLFNIATLLPVILLAMVANEMVNRYFGITQGDIPLLGYWGAAFVLLLAIFFTYRITYRNKHLTSTSEDMRLRMDIADKIRKLPLSYIGRRDLSDLTSTVMDDVATVEAALATSVAEFIGGFLSGVSCLIVIAFYNWKLAGSLAICLPLVVIIMSLCRVISEGTNKRNRQKKLDISDGLQEYLENIKVLRSSEKMEGYQNRLAVTIKRVLTGLVLYEFLSGSTIGFSHNIMRTGVGLVIVTGSTLLISGEISVFTFLLFLLVAVRIYEPLTKACESLGVMISSLVSAKRIRELMDYPEQKGAENLHPETFDITFEHVSFAYNEEDVLHDISFTAKQGQITALVGPSGCGKSTLCRLAARFWDVNRGSVSLGGTNINDIAPDELLKNYSFVFQDVVLFNDTIYNNIKIGKENATREEVMKAAKLAQCDEFIHRLPQGYDTVIGENGKTLSGGERQRLSIARAFLKNAPVILLDESTASIDPENETKIQQAIGRLIENKTVLIIAHKLRSIVECDKIVVLKEGQLLETGTHEELMKHKGLYHRLYLLQNESLAWTVKKSI</sequence>
<dbReference type="PROSITE" id="PS50893">
    <property type="entry name" value="ABC_TRANSPORTER_2"/>
    <property type="match status" value="1"/>
</dbReference>
<dbReference type="Pfam" id="PF00005">
    <property type="entry name" value="ABC_tran"/>
    <property type="match status" value="1"/>
</dbReference>
<gene>
    <name evidence="11" type="ORF">NCTC11557_00864</name>
    <name evidence="12" type="ORF">OPT59_09725</name>
</gene>
<evidence type="ECO:0000259" key="10">
    <source>
        <dbReference type="PROSITE" id="PS50929"/>
    </source>
</evidence>
<feature type="domain" description="ABC transporter" evidence="9">
    <location>
        <begin position="334"/>
        <end position="567"/>
    </location>
</feature>
<dbReference type="InterPro" id="IPR003593">
    <property type="entry name" value="AAA+_ATPase"/>
</dbReference>
<evidence type="ECO:0000256" key="5">
    <source>
        <dbReference type="ARBA" id="ARBA00022840"/>
    </source>
</evidence>
<keyword evidence="2" id="KW-0813">Transport</keyword>
<dbReference type="Pfam" id="PF00664">
    <property type="entry name" value="ABC_membrane"/>
    <property type="match status" value="1"/>
</dbReference>
<feature type="transmembrane region" description="Helical" evidence="8">
    <location>
        <begin position="259"/>
        <end position="284"/>
    </location>
</feature>
<dbReference type="CDD" id="cd07346">
    <property type="entry name" value="ABC_6TM_exporters"/>
    <property type="match status" value="1"/>
</dbReference>
<dbReference type="InterPro" id="IPR036640">
    <property type="entry name" value="ABC1_TM_sf"/>
</dbReference>
<keyword evidence="7 8" id="KW-0472">Membrane</keyword>
<dbReference type="GO" id="GO:0005886">
    <property type="term" value="C:plasma membrane"/>
    <property type="evidence" value="ECO:0007669"/>
    <property type="project" value="UniProtKB-SubCell"/>
</dbReference>
<dbReference type="AlphaFoldDB" id="A0AAE9QYM0"/>
<keyword evidence="4" id="KW-0547">Nucleotide-binding</keyword>
<evidence type="ECO:0000256" key="4">
    <source>
        <dbReference type="ARBA" id="ARBA00022741"/>
    </source>
</evidence>
<dbReference type="InterPro" id="IPR039421">
    <property type="entry name" value="Type_1_exporter"/>
</dbReference>
<dbReference type="RefSeq" id="WP_003060864.1">
    <property type="nucleotide sequence ID" value="NZ_BLBI01000003.1"/>
</dbReference>
<feature type="transmembrane region" description="Helical" evidence="8">
    <location>
        <begin position="61"/>
        <end position="79"/>
    </location>
</feature>
<evidence type="ECO:0000256" key="3">
    <source>
        <dbReference type="ARBA" id="ARBA00022692"/>
    </source>
</evidence>
<feature type="transmembrane region" description="Helical" evidence="8">
    <location>
        <begin position="21"/>
        <end position="41"/>
    </location>
</feature>
<feature type="transmembrane region" description="Helical" evidence="8">
    <location>
        <begin position="163"/>
        <end position="183"/>
    </location>
</feature>
<feature type="transmembrane region" description="Helical" evidence="8">
    <location>
        <begin position="137"/>
        <end position="157"/>
    </location>
</feature>
<keyword evidence="11" id="KW-0378">Hydrolase</keyword>
<proteinExistence type="predicted"/>
<dbReference type="Proteomes" id="UP000339049">
    <property type="component" value="Unassembled WGS sequence"/>
</dbReference>
<dbReference type="PANTHER" id="PTHR24221:SF397">
    <property type="entry name" value="ABC TRANSPORTER, ATP-BINDING TRANSMEMBRANE PROTEIN"/>
    <property type="match status" value="1"/>
</dbReference>
<dbReference type="EMBL" id="CP125360">
    <property type="protein sequence ID" value="WHM78895.1"/>
    <property type="molecule type" value="Genomic_DNA"/>
</dbReference>
<reference evidence="11 13" key="1">
    <citation type="submission" date="2019-05" db="EMBL/GenBank/DDBJ databases">
        <authorList>
            <consortium name="Pathogen Informatics"/>
        </authorList>
    </citation>
    <scope>NUCLEOTIDE SEQUENCE [LARGE SCALE GENOMIC DNA]</scope>
    <source>
        <strain evidence="11 13">NCTC11557</strain>
    </source>
</reference>
<evidence type="ECO:0000313" key="11">
    <source>
        <dbReference type="EMBL" id="VTT23586.1"/>
    </source>
</evidence>
<evidence type="ECO:0000313" key="12">
    <source>
        <dbReference type="EMBL" id="WHM78895.1"/>
    </source>
</evidence>
<dbReference type="InterPro" id="IPR011527">
    <property type="entry name" value="ABC1_TM_dom"/>
</dbReference>
<dbReference type="SMART" id="SM00382">
    <property type="entry name" value="AAA"/>
    <property type="match status" value="1"/>
</dbReference>
<feature type="domain" description="ABC transmembrane type-1" evidence="10">
    <location>
        <begin position="19"/>
        <end position="304"/>
    </location>
</feature>
<reference evidence="12" key="2">
    <citation type="submission" date="2023-04" db="EMBL/GenBank/DDBJ databases">
        <title>Complete genomes of S. dygalactiae subsp equisimilis isolates causing bacteremia in cancer patients.</title>
        <authorList>
            <person name="Anand S."/>
            <person name="Arias J."/>
            <person name="Delafuente J."/>
            <person name="Elgamal H."/>
            <person name="Prevost T."/>
            <person name="Liu X."/>
            <person name="Kalia A."/>
        </authorList>
    </citation>
    <scope>NUCLEOTIDE SEQUENCE</scope>
    <source>
        <strain evidence="12">UT_120444</strain>
    </source>
</reference>
<evidence type="ECO:0000256" key="2">
    <source>
        <dbReference type="ARBA" id="ARBA00022448"/>
    </source>
</evidence>
<evidence type="ECO:0000256" key="6">
    <source>
        <dbReference type="ARBA" id="ARBA00022989"/>
    </source>
</evidence>
<keyword evidence="6 8" id="KW-1133">Transmembrane helix</keyword>